<dbReference type="Pfam" id="PF13365">
    <property type="entry name" value="Trypsin_2"/>
    <property type="match status" value="1"/>
</dbReference>
<keyword evidence="4" id="KW-1185">Reference proteome</keyword>
<evidence type="ECO:0000256" key="2">
    <source>
        <dbReference type="SAM" id="SignalP"/>
    </source>
</evidence>
<dbReference type="OrthoDB" id="568768at2"/>
<dbReference type="Proteomes" id="UP000078454">
    <property type="component" value="Unassembled WGS sequence"/>
</dbReference>
<dbReference type="PANTHER" id="PTHR43019:SF23">
    <property type="entry name" value="PROTEASE DO-LIKE 5, CHLOROPLASTIC"/>
    <property type="match status" value="1"/>
</dbReference>
<sequence length="231" mass="25335">MYVKKATRFFIVLIGALCLFTSHYMISDANPPETYGAEAIYANAEKALFYVRAFREDGTLKDVGTGFVVGEDGTALTAYHVIGGADRITCVRNDGSIEENCRVVSQDETTDTAVLKFPQDKSGYEPEGGYAYINLRTSKVKHGEKVFAIGYPMKDTKIITEGIVNSPRANINGRDRILVSSQIVNGMSGGPILDKYGHVTGLISGSLRTMNNIHLVVNMEDIDKVMDKYSN</sequence>
<feature type="chain" id="PRO_5038381116" description="Serine protease" evidence="2">
    <location>
        <begin position="25"/>
        <end position="231"/>
    </location>
</feature>
<name>A0A198A9S2_9BACL</name>
<keyword evidence="1" id="KW-0645">Protease</keyword>
<comment type="caution">
    <text evidence="3">The sequence shown here is derived from an EMBL/GenBank/DDBJ whole genome shotgun (WGS) entry which is preliminary data.</text>
</comment>
<dbReference type="InterPro" id="IPR043504">
    <property type="entry name" value="Peptidase_S1_PA_chymotrypsin"/>
</dbReference>
<evidence type="ECO:0000313" key="3">
    <source>
        <dbReference type="EMBL" id="OAS17703.1"/>
    </source>
</evidence>
<keyword evidence="2" id="KW-0732">Signal</keyword>
<evidence type="ECO:0000256" key="1">
    <source>
        <dbReference type="ARBA" id="ARBA00022825"/>
    </source>
</evidence>
<dbReference type="Gene3D" id="2.40.10.10">
    <property type="entry name" value="Trypsin-like serine proteases"/>
    <property type="match status" value="2"/>
</dbReference>
<dbReference type="InterPro" id="IPR001940">
    <property type="entry name" value="Peptidase_S1C"/>
</dbReference>
<dbReference type="InterPro" id="IPR009003">
    <property type="entry name" value="Peptidase_S1_PA"/>
</dbReference>
<dbReference type="SUPFAM" id="SSF50494">
    <property type="entry name" value="Trypsin-like serine proteases"/>
    <property type="match status" value="1"/>
</dbReference>
<organism evidence="3 4">
    <name type="scientific">Paenibacillus oryzisoli</name>
    <dbReference type="NCBI Taxonomy" id="1850517"/>
    <lineage>
        <taxon>Bacteria</taxon>
        <taxon>Bacillati</taxon>
        <taxon>Bacillota</taxon>
        <taxon>Bacilli</taxon>
        <taxon>Bacillales</taxon>
        <taxon>Paenibacillaceae</taxon>
        <taxon>Paenibacillus</taxon>
    </lineage>
</organism>
<evidence type="ECO:0008006" key="5">
    <source>
        <dbReference type="Google" id="ProtNLM"/>
    </source>
</evidence>
<dbReference type="GO" id="GO:0006508">
    <property type="term" value="P:proteolysis"/>
    <property type="evidence" value="ECO:0007669"/>
    <property type="project" value="InterPro"/>
</dbReference>
<reference evidence="3 4" key="1">
    <citation type="submission" date="2016-05" db="EMBL/GenBank/DDBJ databases">
        <title>Paenibacillus sp. 1ZS3-15 nov., isolated from the rhizosphere soil.</title>
        <authorList>
            <person name="Zhang X.X."/>
            <person name="Zhang J."/>
        </authorList>
    </citation>
    <scope>NUCLEOTIDE SEQUENCE [LARGE SCALE GENOMIC DNA]</scope>
    <source>
        <strain evidence="3 4">1ZS3-15</strain>
    </source>
</reference>
<proteinExistence type="predicted"/>
<dbReference type="STRING" id="1850517.A8708_14505"/>
<dbReference type="AlphaFoldDB" id="A0A198A9S2"/>
<dbReference type="PRINTS" id="PR00834">
    <property type="entry name" value="PROTEASES2C"/>
</dbReference>
<gene>
    <name evidence="3" type="ORF">A8708_14505</name>
</gene>
<accession>A0A198A9S2</accession>
<feature type="signal peptide" evidence="2">
    <location>
        <begin position="1"/>
        <end position="24"/>
    </location>
</feature>
<dbReference type="GO" id="GO:0004252">
    <property type="term" value="F:serine-type endopeptidase activity"/>
    <property type="evidence" value="ECO:0007669"/>
    <property type="project" value="InterPro"/>
</dbReference>
<dbReference type="PANTHER" id="PTHR43019">
    <property type="entry name" value="SERINE ENDOPROTEASE DEGS"/>
    <property type="match status" value="1"/>
</dbReference>
<keyword evidence="1" id="KW-0720">Serine protease</keyword>
<evidence type="ECO:0000313" key="4">
    <source>
        <dbReference type="Proteomes" id="UP000078454"/>
    </source>
</evidence>
<dbReference type="EMBL" id="LYPB01000070">
    <property type="protein sequence ID" value="OAS17703.1"/>
    <property type="molecule type" value="Genomic_DNA"/>
</dbReference>
<protein>
    <recommendedName>
        <fullName evidence="5">Serine protease</fullName>
    </recommendedName>
</protein>
<keyword evidence="1" id="KW-0378">Hydrolase</keyword>